<organism evidence="2 3">
    <name type="scientific">Thalassovita autumnalis</name>
    <dbReference type="NCBI Taxonomy" id="2072972"/>
    <lineage>
        <taxon>Bacteria</taxon>
        <taxon>Pseudomonadati</taxon>
        <taxon>Pseudomonadota</taxon>
        <taxon>Alphaproteobacteria</taxon>
        <taxon>Rhodobacterales</taxon>
        <taxon>Roseobacteraceae</taxon>
        <taxon>Thalassovita</taxon>
    </lineage>
</organism>
<feature type="region of interest" description="Disordered" evidence="1">
    <location>
        <begin position="140"/>
        <end position="165"/>
    </location>
</feature>
<feature type="region of interest" description="Disordered" evidence="1">
    <location>
        <begin position="66"/>
        <end position="91"/>
    </location>
</feature>
<name>A0A0P1FSE2_9RHOB</name>
<dbReference type="EMBL" id="CYSC01000022">
    <property type="protein sequence ID" value="CUH71587.1"/>
    <property type="molecule type" value="Genomic_DNA"/>
</dbReference>
<dbReference type="RefSeq" id="WP_058242900.1">
    <property type="nucleotide sequence ID" value="NZ_CYSC01000022.1"/>
</dbReference>
<reference evidence="2 3" key="1">
    <citation type="submission" date="2015-09" db="EMBL/GenBank/DDBJ databases">
        <authorList>
            <consortium name="Swine Surveillance"/>
        </authorList>
    </citation>
    <scope>NUCLEOTIDE SEQUENCE [LARGE SCALE GENOMIC DNA]</scope>
    <source>
        <strain evidence="2 3">5120</strain>
    </source>
</reference>
<evidence type="ECO:0000313" key="2">
    <source>
        <dbReference type="EMBL" id="CUH71587.1"/>
    </source>
</evidence>
<proteinExistence type="predicted"/>
<gene>
    <name evidence="2" type="ORF">TL5120_01376</name>
</gene>
<accession>A0A0P1FSE2</accession>
<evidence type="ECO:0000256" key="1">
    <source>
        <dbReference type="SAM" id="MobiDB-lite"/>
    </source>
</evidence>
<dbReference type="AlphaFoldDB" id="A0A0P1FSE2"/>
<dbReference type="Proteomes" id="UP000051887">
    <property type="component" value="Unassembled WGS sequence"/>
</dbReference>
<evidence type="ECO:0000313" key="3">
    <source>
        <dbReference type="Proteomes" id="UP000051887"/>
    </source>
</evidence>
<sequence length="165" mass="18005">MLHRAPEEWICDALVDGLTPSEALEEWREETEQILQIRQNNRNRIGLLDTATAVAHPEQLLKRFGVASQEVGSAPKDNARAEPRNEGTLTPPPLLRLLAAHCLSQDDLSNLLAGELEAAAFWSAPPSQLTAEMLDDLHKQLKSEPDQRSTTAAAPYPSGVPALTA</sequence>
<protein>
    <submittedName>
        <fullName evidence="2">Uncharacterized protein</fullName>
    </submittedName>
</protein>